<feature type="compositionally biased region" description="Low complexity" evidence="1">
    <location>
        <begin position="296"/>
        <end position="329"/>
    </location>
</feature>
<gene>
    <name evidence="2" type="ORF">SS1G_02536</name>
</gene>
<evidence type="ECO:0008006" key="4">
    <source>
        <dbReference type="Google" id="ProtNLM"/>
    </source>
</evidence>
<evidence type="ECO:0000256" key="1">
    <source>
        <dbReference type="SAM" id="MobiDB-lite"/>
    </source>
</evidence>
<dbReference type="AlphaFoldDB" id="A7EB50"/>
<keyword evidence="3" id="KW-1185">Reference proteome</keyword>
<name>A7EB50_SCLS1</name>
<proteinExistence type="predicted"/>
<feature type="compositionally biased region" description="Low complexity" evidence="1">
    <location>
        <begin position="566"/>
        <end position="591"/>
    </location>
</feature>
<dbReference type="OMA" id="ITIMHAD"/>
<dbReference type="KEGG" id="ssl:SS1G_02536"/>
<sequence length="782" mass="81969">MFHFASKPNEKEVQAKELQKSEYMPPFLILSLGRTQLDNVPSTYSADHCNNTSSRATGSIKPANMSNIKNLRAMFEQNNKEASVSPPEKGCSPGDAILFSPGTSTTPPRPLSKVRTNFVTVERTAQQAGQAIQLGLKRQDSSSESNPAGASSMAKRRPSFSLDEQSNPQATAERKESISQEFEARKANTMVDEPIPESALAETPALEVNKQIGDPEPIKGPIPERGRELAKPAEIKENPKKSEEASKVSDASSSAVGAGKSPTSRAVTATKDLVKASDKATKTKPATRPAPISTAKSSTNPKPSPRTTSPTKSLKSVPKTPTTPTASSPKDGKLQKIKTPEKKASLPAKTPEKKPGKKTSSTSLAASSGARASSKPRSASRPAVKTRVPPSPPQGGASKTKAKSPTRPVQLPASLLAPTASSGSKGSTSTPPVRQTQSRASGAIKSESAPRSQSRASTAPKASHPPVSRSATQLKIGTTRPSLGPPSTSQKKNAAGNPPASAPLADDGFLSRMMRPTASSASKSSDKSPPPPKRSLSIKRPSSSLGHSKVNDTKAASHAIQKVTRPTTTKAAVTKSSAPAAKTGAKAATKKATPESQKHVAKPEETKVVKAPKAEVISTESVVPSAGDATNEDTKEIEVESVQEEAVEEAKATVAPAVETEEKIETPVAQTEVLVEEPKKEVEVSEPAVVDATPESPVKEEAAEPAEEVVEEAAKEVVEEPEAEKEETTEVVPSTEEAQKVIAPISPVIAAMPEDDEDPEDAAARAEIARINAEMMAALNSN</sequence>
<feature type="compositionally biased region" description="Basic and acidic residues" evidence="1">
    <location>
        <begin position="222"/>
        <end position="247"/>
    </location>
</feature>
<accession>A7EB50</accession>
<feature type="compositionally biased region" description="Low complexity" evidence="1">
    <location>
        <begin position="417"/>
        <end position="432"/>
    </location>
</feature>
<feature type="compositionally biased region" description="Low complexity" evidence="1">
    <location>
        <begin position="130"/>
        <end position="152"/>
    </location>
</feature>
<protein>
    <recommendedName>
        <fullName evidence="4">Mucin-7</fullName>
    </recommendedName>
</protein>
<feature type="compositionally biased region" description="Polar residues" evidence="1">
    <location>
        <begin position="469"/>
        <end position="492"/>
    </location>
</feature>
<dbReference type="eggNOG" id="ENOG502SU0I">
    <property type="taxonomic scope" value="Eukaryota"/>
</dbReference>
<feature type="compositionally biased region" description="Basic and acidic residues" evidence="1">
    <location>
        <begin position="330"/>
        <end position="354"/>
    </location>
</feature>
<dbReference type="EMBL" id="CH476623">
    <property type="protein sequence ID" value="EDN99678.1"/>
    <property type="molecule type" value="Genomic_DNA"/>
</dbReference>
<feature type="compositionally biased region" description="Basic and acidic residues" evidence="1">
    <location>
        <begin position="172"/>
        <end position="186"/>
    </location>
</feature>
<dbReference type="HOGENOM" id="CLU_020133_0_0_1"/>
<evidence type="ECO:0000313" key="2">
    <source>
        <dbReference type="EMBL" id="EDN99678.1"/>
    </source>
</evidence>
<organism evidence="2 3">
    <name type="scientific">Sclerotinia sclerotiorum (strain ATCC 18683 / 1980 / Ss-1)</name>
    <name type="common">White mold</name>
    <name type="synonym">Whetzelinia sclerotiorum</name>
    <dbReference type="NCBI Taxonomy" id="665079"/>
    <lineage>
        <taxon>Eukaryota</taxon>
        <taxon>Fungi</taxon>
        <taxon>Dikarya</taxon>
        <taxon>Ascomycota</taxon>
        <taxon>Pezizomycotina</taxon>
        <taxon>Leotiomycetes</taxon>
        <taxon>Helotiales</taxon>
        <taxon>Sclerotiniaceae</taxon>
        <taxon>Sclerotinia</taxon>
    </lineage>
</organism>
<dbReference type="RefSeq" id="XP_001596316.1">
    <property type="nucleotide sequence ID" value="XM_001596266.1"/>
</dbReference>
<feature type="compositionally biased region" description="Basic and acidic residues" evidence="1">
    <location>
        <begin position="592"/>
        <end position="608"/>
    </location>
</feature>
<dbReference type="GeneID" id="5492400"/>
<feature type="compositionally biased region" description="Low complexity" evidence="1">
    <location>
        <begin position="534"/>
        <end position="545"/>
    </location>
</feature>
<dbReference type="Proteomes" id="UP000001312">
    <property type="component" value="Unassembled WGS sequence"/>
</dbReference>
<feature type="compositionally biased region" description="Acidic residues" evidence="1">
    <location>
        <begin position="719"/>
        <end position="729"/>
    </location>
</feature>
<reference evidence="3" key="1">
    <citation type="journal article" date="2011" name="PLoS Genet.">
        <title>Genomic analysis of the necrotrophic fungal pathogens Sclerotinia sclerotiorum and Botrytis cinerea.</title>
        <authorList>
            <person name="Amselem J."/>
            <person name="Cuomo C.A."/>
            <person name="van Kan J.A."/>
            <person name="Viaud M."/>
            <person name="Benito E.P."/>
            <person name="Couloux A."/>
            <person name="Coutinho P.M."/>
            <person name="de Vries R.P."/>
            <person name="Dyer P.S."/>
            <person name="Fillinger S."/>
            <person name="Fournier E."/>
            <person name="Gout L."/>
            <person name="Hahn M."/>
            <person name="Kohn L."/>
            <person name="Lapalu N."/>
            <person name="Plummer K.M."/>
            <person name="Pradier J.M."/>
            <person name="Quevillon E."/>
            <person name="Sharon A."/>
            <person name="Simon A."/>
            <person name="ten Have A."/>
            <person name="Tudzynski B."/>
            <person name="Tudzynski P."/>
            <person name="Wincker P."/>
            <person name="Andrew M."/>
            <person name="Anthouard V."/>
            <person name="Beever R.E."/>
            <person name="Beffa R."/>
            <person name="Benoit I."/>
            <person name="Bouzid O."/>
            <person name="Brault B."/>
            <person name="Chen Z."/>
            <person name="Choquer M."/>
            <person name="Collemare J."/>
            <person name="Cotton P."/>
            <person name="Danchin E.G."/>
            <person name="Da Silva C."/>
            <person name="Gautier A."/>
            <person name="Giraud C."/>
            <person name="Giraud T."/>
            <person name="Gonzalez C."/>
            <person name="Grossetete S."/>
            <person name="Guldener U."/>
            <person name="Henrissat B."/>
            <person name="Howlett B.J."/>
            <person name="Kodira C."/>
            <person name="Kretschmer M."/>
            <person name="Lappartient A."/>
            <person name="Leroch M."/>
            <person name="Levis C."/>
            <person name="Mauceli E."/>
            <person name="Neuveglise C."/>
            <person name="Oeser B."/>
            <person name="Pearson M."/>
            <person name="Poulain J."/>
            <person name="Poussereau N."/>
            <person name="Quesneville H."/>
            <person name="Rascle C."/>
            <person name="Schumacher J."/>
            <person name="Segurens B."/>
            <person name="Sexton A."/>
            <person name="Silva E."/>
            <person name="Sirven C."/>
            <person name="Soanes D.M."/>
            <person name="Talbot N.J."/>
            <person name="Templeton M."/>
            <person name="Yandava C."/>
            <person name="Yarden O."/>
            <person name="Zeng Q."/>
            <person name="Rollins J.A."/>
            <person name="Lebrun M.H."/>
            <person name="Dickman M."/>
        </authorList>
    </citation>
    <scope>NUCLEOTIDE SEQUENCE [LARGE SCALE GENOMIC DNA]</scope>
    <source>
        <strain evidence="3">ATCC 18683 / 1980 / Ss-1</strain>
    </source>
</reference>
<feature type="compositionally biased region" description="Low complexity" evidence="1">
    <location>
        <begin position="358"/>
        <end position="383"/>
    </location>
</feature>
<dbReference type="InParanoid" id="A7EB50"/>
<feature type="region of interest" description="Disordered" evidence="1">
    <location>
        <begin position="130"/>
        <end position="740"/>
    </location>
</feature>
<feature type="compositionally biased region" description="Low complexity" evidence="1">
    <location>
        <begin position="248"/>
        <end position="261"/>
    </location>
</feature>
<evidence type="ECO:0000313" key="3">
    <source>
        <dbReference type="Proteomes" id="UP000001312"/>
    </source>
</evidence>
<feature type="compositionally biased region" description="Basic and acidic residues" evidence="1">
    <location>
        <begin position="272"/>
        <end position="281"/>
    </location>
</feature>